<accession>A0A1C3PGY0</accession>
<dbReference type="Pfam" id="PF14362">
    <property type="entry name" value="DUF4407"/>
    <property type="match status" value="1"/>
</dbReference>
<evidence type="ECO:0008006" key="6">
    <source>
        <dbReference type="Google" id="ProtNLM"/>
    </source>
</evidence>
<keyword evidence="3" id="KW-0812">Transmembrane</keyword>
<feature type="compositionally biased region" description="Basic and acidic residues" evidence="2">
    <location>
        <begin position="654"/>
        <end position="666"/>
    </location>
</feature>
<feature type="transmembrane region" description="Helical" evidence="3">
    <location>
        <begin position="93"/>
        <end position="114"/>
    </location>
</feature>
<evidence type="ECO:0000313" key="4">
    <source>
        <dbReference type="EMBL" id="SBW29075.1"/>
    </source>
</evidence>
<feature type="coiled-coil region" evidence="1">
    <location>
        <begin position="220"/>
        <end position="280"/>
    </location>
</feature>
<feature type="transmembrane region" description="Helical" evidence="3">
    <location>
        <begin position="55"/>
        <end position="73"/>
    </location>
</feature>
<dbReference type="EMBL" id="FLUV01002647">
    <property type="protein sequence ID" value="SBW29075.1"/>
    <property type="molecule type" value="Genomic_DNA"/>
</dbReference>
<feature type="region of interest" description="Disordered" evidence="2">
    <location>
        <begin position="563"/>
        <end position="728"/>
    </location>
</feature>
<feature type="transmembrane region" description="Helical" evidence="3">
    <location>
        <begin position="27"/>
        <end position="48"/>
    </location>
</feature>
<sequence length="728" mass="79834">MRRPLIWLSGANPQLLARCPTDRAKYVGVGSAVLTTSLMAAASCAFALHMGLRLSVASCLLVGGAWGLAIMGLDRWLVASVQRRDHWYQNLLIALPRLALAVLIGLVISTPLVLRIFEPEIQAELVDIHRERADEFDRAMQNDERARQINDLRARQAQLQATVASGGATTDVSKDPEVARLQPQVDAARTRYNDAEQAVICEKEGRPGCGSGRAGAGIAYNEKVAIRDKARADLDNLQRQFDEAVSAARANQSASRTSTFANAQSELGTVTTQLDSLEQARAADTAAFNAENTDNTGMLIRLEALDRLTANRPALGRAHLLLLLFITSIECLPILVKFLMSLGPPTLYERAVEIEERNRLLTEEELGRRRRATELLDSEDAYLEAQVGREAKDAAIEQLTRRTIQTQAEIAEAVLVTWRERELRRIQSDLNSYLVAGPQPSPDTRLRDVAPPFPNRNDFPPQSARVHQPAEGRRFGGWSDIDMSPSDTARAARHTRPMDGPFPADTAFPADRIFPVDEASPVEVTEPAQRRTQVQAMAMPAPDGQSRHERDDCLTAADIENEPTFFAPPSASPVGPMDDTELTSFEPTEPASAQPEWSGWSEESESPSHTRWWSGEPARGGQVRTERPPLEDVTEPVEATRELTNGDGPGHAQADARPRDLDDEGRGAAGQHHATNRADTRSGDLDDEPTWVPRSDGGFGPRADPTRSDGRPTNSSDGEDPAGWEWPT</sequence>
<organism evidence="4 5">
    <name type="scientific">Candidatus Protofrankia californiensis</name>
    <dbReference type="NCBI Taxonomy" id="1839754"/>
    <lineage>
        <taxon>Bacteria</taxon>
        <taxon>Bacillati</taxon>
        <taxon>Actinomycetota</taxon>
        <taxon>Actinomycetes</taxon>
        <taxon>Frankiales</taxon>
        <taxon>Frankiaceae</taxon>
        <taxon>Protofrankia</taxon>
    </lineage>
</organism>
<protein>
    <recommendedName>
        <fullName evidence="6">DUF4407 domain-containing protein</fullName>
    </recommendedName>
</protein>
<keyword evidence="3" id="KW-0472">Membrane</keyword>
<evidence type="ECO:0000313" key="5">
    <source>
        <dbReference type="Proteomes" id="UP000199013"/>
    </source>
</evidence>
<keyword evidence="3" id="KW-1133">Transmembrane helix</keyword>
<evidence type="ECO:0000256" key="2">
    <source>
        <dbReference type="SAM" id="MobiDB-lite"/>
    </source>
</evidence>
<keyword evidence="1" id="KW-0175">Coiled coil</keyword>
<dbReference type="Proteomes" id="UP000199013">
    <property type="component" value="Unassembled WGS sequence"/>
</dbReference>
<keyword evidence="5" id="KW-1185">Reference proteome</keyword>
<dbReference type="InterPro" id="IPR025519">
    <property type="entry name" value="DUF4407"/>
</dbReference>
<name>A0A1C3PGY0_9ACTN</name>
<proteinExistence type="predicted"/>
<dbReference type="AlphaFoldDB" id="A0A1C3PGY0"/>
<evidence type="ECO:0000256" key="1">
    <source>
        <dbReference type="SAM" id="Coils"/>
    </source>
</evidence>
<feature type="region of interest" description="Disordered" evidence="2">
    <location>
        <begin position="474"/>
        <end position="549"/>
    </location>
</feature>
<evidence type="ECO:0000256" key="3">
    <source>
        <dbReference type="SAM" id="Phobius"/>
    </source>
</evidence>
<reference evidence="5" key="1">
    <citation type="submission" date="2016-02" db="EMBL/GenBank/DDBJ databases">
        <authorList>
            <person name="Wibberg D."/>
        </authorList>
    </citation>
    <scope>NUCLEOTIDE SEQUENCE [LARGE SCALE GENOMIC DNA]</scope>
</reference>
<gene>
    <name evidence="4" type="ORF">FDG2_6403</name>
</gene>